<evidence type="ECO:0000313" key="1">
    <source>
        <dbReference type="EMBL" id="DAF51862.1"/>
    </source>
</evidence>
<accession>A0A8S5SLL8</accession>
<proteinExistence type="predicted"/>
<dbReference type="EMBL" id="BK032623">
    <property type="protein sequence ID" value="DAF51862.1"/>
    <property type="molecule type" value="Genomic_DNA"/>
</dbReference>
<name>A0A8S5SLL8_9CAUD</name>
<organism evidence="1">
    <name type="scientific">Podoviridae sp. ctf5T2</name>
    <dbReference type="NCBI Taxonomy" id="2827743"/>
    <lineage>
        <taxon>Viruses</taxon>
        <taxon>Duplodnaviria</taxon>
        <taxon>Heunggongvirae</taxon>
        <taxon>Uroviricota</taxon>
        <taxon>Caudoviricetes</taxon>
    </lineage>
</organism>
<reference evidence="1" key="1">
    <citation type="journal article" date="2021" name="Proc. Natl. Acad. Sci. U.S.A.">
        <title>A Catalog of Tens of Thousands of Viruses from Human Metagenomes Reveals Hidden Associations with Chronic Diseases.</title>
        <authorList>
            <person name="Tisza M.J."/>
            <person name="Buck C.B."/>
        </authorList>
    </citation>
    <scope>NUCLEOTIDE SEQUENCE</scope>
    <source>
        <strain evidence="1">Ctf5T2</strain>
    </source>
</reference>
<protein>
    <submittedName>
        <fullName evidence="1">Uncharacterized protein</fullName>
    </submittedName>
</protein>
<sequence length="59" mass="6936">MKEYKISGYVKIGFSKIVECESHEEAVQQANVIELTEDVDTCDLYDWYDEVEVEEIEEN</sequence>